<dbReference type="EMBL" id="FWXT01000004">
    <property type="protein sequence ID" value="SMD02277.1"/>
    <property type="molecule type" value="Genomic_DNA"/>
</dbReference>
<name>A0A1W2DY93_9SPHI</name>
<proteinExistence type="predicted"/>
<organism evidence="2 3">
    <name type="scientific">Pedobacter africanus</name>
    <dbReference type="NCBI Taxonomy" id="151894"/>
    <lineage>
        <taxon>Bacteria</taxon>
        <taxon>Pseudomonadati</taxon>
        <taxon>Bacteroidota</taxon>
        <taxon>Sphingobacteriia</taxon>
        <taxon>Sphingobacteriales</taxon>
        <taxon>Sphingobacteriaceae</taxon>
        <taxon>Pedobacter</taxon>
    </lineage>
</organism>
<dbReference type="Proteomes" id="UP000192756">
    <property type="component" value="Unassembled WGS sequence"/>
</dbReference>
<dbReference type="InterPro" id="IPR013783">
    <property type="entry name" value="Ig-like_fold"/>
</dbReference>
<reference evidence="3" key="1">
    <citation type="submission" date="2017-04" db="EMBL/GenBank/DDBJ databases">
        <authorList>
            <person name="Varghese N."/>
            <person name="Submissions S."/>
        </authorList>
    </citation>
    <scope>NUCLEOTIDE SEQUENCE [LARGE SCALE GENOMIC DNA]</scope>
    <source>
        <strain evidence="3">DSM 12126</strain>
    </source>
</reference>
<keyword evidence="1" id="KW-0732">Signal</keyword>
<dbReference type="Pfam" id="PF07610">
    <property type="entry name" value="DUF1573"/>
    <property type="match status" value="1"/>
</dbReference>
<feature type="chain" id="PRO_5012167460" description="DUF1573 domain-containing protein" evidence="1">
    <location>
        <begin position="22"/>
        <end position="154"/>
    </location>
</feature>
<dbReference type="RefSeq" id="WP_084241036.1">
    <property type="nucleotide sequence ID" value="NZ_FWXT01000004.1"/>
</dbReference>
<dbReference type="OrthoDB" id="826619at2"/>
<feature type="signal peptide" evidence="1">
    <location>
        <begin position="1"/>
        <end position="21"/>
    </location>
</feature>
<accession>A0A1W2DY93</accession>
<sequence>MKQIFVLALAAITFASCQNTAKTTEGSAKTEATTAGAQNGADVSASADAAVISFEKENYDFGKINQGEKVAYSYKFKNSGKSPLIILNATATCGCTVPEVPKEPIKPGAEGEIKVVFDSNGKSGLQDKVITVTSNAQPHIASLHLTGEVKEQSN</sequence>
<keyword evidence="3" id="KW-1185">Reference proteome</keyword>
<dbReference type="PANTHER" id="PTHR37833:SF1">
    <property type="entry name" value="SIGNAL PEPTIDE PROTEIN"/>
    <property type="match status" value="1"/>
</dbReference>
<evidence type="ECO:0000256" key="1">
    <source>
        <dbReference type="SAM" id="SignalP"/>
    </source>
</evidence>
<evidence type="ECO:0000313" key="2">
    <source>
        <dbReference type="EMBL" id="SMD02277.1"/>
    </source>
</evidence>
<dbReference type="STRING" id="151894.SAMN04488524_4238"/>
<evidence type="ECO:0000313" key="3">
    <source>
        <dbReference type="Proteomes" id="UP000192756"/>
    </source>
</evidence>
<dbReference type="InterPro" id="IPR011467">
    <property type="entry name" value="DUF1573"/>
</dbReference>
<evidence type="ECO:0008006" key="4">
    <source>
        <dbReference type="Google" id="ProtNLM"/>
    </source>
</evidence>
<dbReference type="AlphaFoldDB" id="A0A1W2DY93"/>
<gene>
    <name evidence="2" type="ORF">SAMN04488524_4238</name>
</gene>
<protein>
    <recommendedName>
        <fullName evidence="4">DUF1573 domain-containing protein</fullName>
    </recommendedName>
</protein>
<dbReference type="PANTHER" id="PTHR37833">
    <property type="entry name" value="LIPOPROTEIN-RELATED"/>
    <property type="match status" value="1"/>
</dbReference>
<dbReference type="PROSITE" id="PS51257">
    <property type="entry name" value="PROKAR_LIPOPROTEIN"/>
    <property type="match status" value="1"/>
</dbReference>
<dbReference type="Gene3D" id="2.60.40.10">
    <property type="entry name" value="Immunoglobulins"/>
    <property type="match status" value="1"/>
</dbReference>